<name>B2ADV8_PODAN</name>
<dbReference type="KEGG" id="pan:PODANSg863"/>
<dbReference type="GeneID" id="6187756"/>
<dbReference type="RefSeq" id="XP_001903847.1">
    <property type="nucleotide sequence ID" value="XM_001903812.1"/>
</dbReference>
<dbReference type="Pfam" id="PF12138">
    <property type="entry name" value="Spherulin4"/>
    <property type="match status" value="1"/>
</dbReference>
<evidence type="ECO:0000313" key="2">
    <source>
        <dbReference type="EMBL" id="CAP61623.1"/>
    </source>
</evidence>
<dbReference type="PANTHER" id="PTHR35040">
    <property type="match status" value="1"/>
</dbReference>
<accession>B2ADV8</accession>
<reference evidence="2" key="1">
    <citation type="journal article" date="2008" name="Genome Biol.">
        <title>The genome sequence of the model ascomycete fungus Podospora anserina.</title>
        <authorList>
            <person name="Espagne E."/>
            <person name="Lespinet O."/>
            <person name="Malagnac F."/>
            <person name="Da Silva C."/>
            <person name="Jaillon O."/>
            <person name="Porcel B.M."/>
            <person name="Couloux A."/>
            <person name="Aury J.-M."/>
            <person name="Segurens B."/>
            <person name="Poulain J."/>
            <person name="Anthouard V."/>
            <person name="Grossetete S."/>
            <person name="Khalili H."/>
            <person name="Coppin E."/>
            <person name="Dequard-Chablat M."/>
            <person name="Picard M."/>
            <person name="Contamine V."/>
            <person name="Arnaise S."/>
            <person name="Bourdais A."/>
            <person name="Berteaux-Lecellier V."/>
            <person name="Gautheret D."/>
            <person name="de Vries R.P."/>
            <person name="Battaglia E."/>
            <person name="Coutinho P.M."/>
            <person name="Danchin E.G.J."/>
            <person name="Henrissat B."/>
            <person name="El Khoury R."/>
            <person name="Sainsard-Chanet A."/>
            <person name="Boivin A."/>
            <person name="Pinan-Lucarre B."/>
            <person name="Sellem C.H."/>
            <person name="Debuchy R."/>
            <person name="Wincker P."/>
            <person name="Weissenbach J."/>
            <person name="Silar P."/>
        </authorList>
    </citation>
    <scope>NUCLEOTIDE SEQUENCE [LARGE SCALE GENOMIC DNA]</scope>
    <source>
        <strain evidence="2">S mat+</strain>
    </source>
</reference>
<keyword evidence="1" id="KW-0812">Transmembrane</keyword>
<dbReference type="AlphaFoldDB" id="B2ADV8"/>
<protein>
    <submittedName>
        <fullName evidence="2">Podospora anserina S mat+ genomic DNA chromosome 4, supercontig 1</fullName>
    </submittedName>
</protein>
<feature type="transmembrane region" description="Helical" evidence="1">
    <location>
        <begin position="228"/>
        <end position="251"/>
    </location>
</feature>
<evidence type="ECO:0000256" key="1">
    <source>
        <dbReference type="SAM" id="Phobius"/>
    </source>
</evidence>
<keyword evidence="1" id="KW-1133">Transmembrane helix</keyword>
<sequence length="294" mass="33040">MGTKMTKFSSPSQNNNKALILLPLYIYPSPDAWTPLLLAANRHPTLQFLVVVNPSNGPGEGDRPDENYVRVLQQLRDVENVKLVGYVYCSYGKREQGEMRRDVERYKVWGCEKRGCGVDIKGIFFDEAPADGGHVGYMAEAAGEVRSALGEEAVVVYNPGVFPDQGYWEKGDYVVVFENVAREWWGGYVRENVKKLPKELRERSVVIAHSCQGDEKERILADVRRERWGAHFLTGEGGIIVGMGVGGVMWVRRMRSGMGRKRGGVVDDGERWLGWVGWAMIDRGQVEYSASSIF</sequence>
<dbReference type="OrthoDB" id="5342184at2759"/>
<dbReference type="EMBL" id="CU633454">
    <property type="protein sequence ID" value="CAP61623.1"/>
    <property type="molecule type" value="Genomic_DNA"/>
</dbReference>
<dbReference type="PANTHER" id="PTHR35040:SF7">
    <property type="entry name" value="FIBRONECTIN TYPE-III DOMAIN-CONTAINING PROTEIN-RELATED"/>
    <property type="match status" value="1"/>
</dbReference>
<reference evidence="2" key="2">
    <citation type="submission" date="2008-07" db="EMBL/GenBank/DDBJ databases">
        <authorList>
            <person name="Genoscope - CEA"/>
        </authorList>
    </citation>
    <scope>NUCLEOTIDE SEQUENCE</scope>
    <source>
        <strain evidence="2">S mat+</strain>
    </source>
</reference>
<dbReference type="VEuPathDB" id="FungiDB:PODANS_4_2219"/>
<keyword evidence="1" id="KW-0472">Membrane</keyword>
<gene>
    <name evidence="2" type="ORF">PODANS_4_2219</name>
</gene>
<dbReference type="InterPro" id="IPR021986">
    <property type="entry name" value="Spherulin4"/>
</dbReference>
<proteinExistence type="predicted"/>
<organism evidence="2">
    <name type="scientific">Podospora anserina (strain S / ATCC MYA-4624 / DSM 980 / FGSC 10383)</name>
    <name type="common">Pleurage anserina</name>
    <dbReference type="NCBI Taxonomy" id="515849"/>
    <lineage>
        <taxon>Eukaryota</taxon>
        <taxon>Fungi</taxon>
        <taxon>Dikarya</taxon>
        <taxon>Ascomycota</taxon>
        <taxon>Pezizomycotina</taxon>
        <taxon>Sordariomycetes</taxon>
        <taxon>Sordariomycetidae</taxon>
        <taxon>Sordariales</taxon>
        <taxon>Podosporaceae</taxon>
        <taxon>Podospora</taxon>
        <taxon>Podospora anserina</taxon>
    </lineage>
</organism>
<dbReference type="HOGENOM" id="CLU_060605_0_0_1"/>